<evidence type="ECO:0000313" key="9">
    <source>
        <dbReference type="Proteomes" id="UP000601435"/>
    </source>
</evidence>
<keyword evidence="4" id="KW-0472">Membrane</keyword>
<keyword evidence="9" id="KW-1185">Reference proteome</keyword>
<dbReference type="GO" id="GO:0004930">
    <property type="term" value="F:G protein-coupled receptor activity"/>
    <property type="evidence" value="ECO:0007669"/>
    <property type="project" value="InterPro"/>
</dbReference>
<keyword evidence="5" id="KW-0675">Receptor</keyword>
<sequence length="152" mass="16647">MMLGRGGATPVVGLVGARASSVSGPIATLAAVQKVPQISMASTSPSLSNKAAYPFFLRTVPPDSLQALALWQWILKFDVPLATCLYSSESYGQGLFNEILDLAREERQPDRLQGRAIRYMPREFSHEEATGLLFSHPSIRTARYRLYVATSS</sequence>
<dbReference type="PANTHER" id="PTHR24060">
    <property type="entry name" value="METABOTROPIC GLUTAMATE RECEPTOR"/>
    <property type="match status" value="1"/>
</dbReference>
<dbReference type="InterPro" id="IPR050726">
    <property type="entry name" value="mGluR"/>
</dbReference>
<dbReference type="Proteomes" id="UP000601435">
    <property type="component" value="Unassembled WGS sequence"/>
</dbReference>
<dbReference type="AlphaFoldDB" id="A0A812VGN4"/>
<comment type="caution">
    <text evidence="8">The sequence shown here is derived from an EMBL/GenBank/DDBJ whole genome shotgun (WGS) entry which is preliminary data.</text>
</comment>
<gene>
    <name evidence="8" type="primary">GRM8</name>
    <name evidence="8" type="ORF">SNEC2469_LOCUS17552</name>
</gene>
<dbReference type="Gene3D" id="3.40.50.2300">
    <property type="match status" value="2"/>
</dbReference>
<dbReference type="Pfam" id="PF01094">
    <property type="entry name" value="ANF_receptor"/>
    <property type="match status" value="1"/>
</dbReference>
<protein>
    <submittedName>
        <fullName evidence="8">GRM8 protein</fullName>
    </submittedName>
</protein>
<dbReference type="SUPFAM" id="SSF53822">
    <property type="entry name" value="Periplasmic binding protein-like I"/>
    <property type="match status" value="1"/>
</dbReference>
<proteinExistence type="predicted"/>
<keyword evidence="2" id="KW-0812">Transmembrane</keyword>
<reference evidence="8" key="1">
    <citation type="submission" date="2021-02" db="EMBL/GenBank/DDBJ databases">
        <authorList>
            <person name="Dougan E. K."/>
            <person name="Rhodes N."/>
            <person name="Thang M."/>
            <person name="Chan C."/>
        </authorList>
    </citation>
    <scope>NUCLEOTIDE SEQUENCE</scope>
</reference>
<accession>A0A812VGN4</accession>
<dbReference type="GO" id="GO:0016020">
    <property type="term" value="C:membrane"/>
    <property type="evidence" value="ECO:0007669"/>
    <property type="project" value="UniProtKB-SubCell"/>
</dbReference>
<dbReference type="InterPro" id="IPR028082">
    <property type="entry name" value="Peripla_BP_I"/>
</dbReference>
<dbReference type="InterPro" id="IPR001828">
    <property type="entry name" value="ANF_lig-bd_rcpt"/>
</dbReference>
<keyword evidence="3" id="KW-1133">Transmembrane helix</keyword>
<evidence type="ECO:0000313" key="8">
    <source>
        <dbReference type="EMBL" id="CAE7618841.1"/>
    </source>
</evidence>
<evidence type="ECO:0000256" key="1">
    <source>
        <dbReference type="ARBA" id="ARBA00004141"/>
    </source>
</evidence>
<evidence type="ECO:0000259" key="7">
    <source>
        <dbReference type="Pfam" id="PF01094"/>
    </source>
</evidence>
<name>A0A812VGN4_9DINO</name>
<dbReference type="PRINTS" id="PR00248">
    <property type="entry name" value="GPCRMGR"/>
</dbReference>
<evidence type="ECO:0000256" key="4">
    <source>
        <dbReference type="ARBA" id="ARBA00023136"/>
    </source>
</evidence>
<evidence type="ECO:0000256" key="2">
    <source>
        <dbReference type="ARBA" id="ARBA00022692"/>
    </source>
</evidence>
<evidence type="ECO:0000256" key="6">
    <source>
        <dbReference type="ARBA" id="ARBA00023180"/>
    </source>
</evidence>
<evidence type="ECO:0000256" key="5">
    <source>
        <dbReference type="ARBA" id="ARBA00023170"/>
    </source>
</evidence>
<comment type="subcellular location">
    <subcellularLocation>
        <location evidence="1">Membrane</location>
        <topology evidence="1">Multi-pass membrane protein</topology>
    </subcellularLocation>
</comment>
<dbReference type="InterPro" id="IPR000337">
    <property type="entry name" value="GPCR_3"/>
</dbReference>
<dbReference type="OrthoDB" id="5984008at2759"/>
<feature type="domain" description="Receptor ligand binding region" evidence="7">
    <location>
        <begin position="10"/>
        <end position="106"/>
    </location>
</feature>
<dbReference type="EMBL" id="CAJNJA010029076">
    <property type="protein sequence ID" value="CAE7618841.1"/>
    <property type="molecule type" value="Genomic_DNA"/>
</dbReference>
<evidence type="ECO:0000256" key="3">
    <source>
        <dbReference type="ARBA" id="ARBA00022989"/>
    </source>
</evidence>
<keyword evidence="6" id="KW-0325">Glycoprotein</keyword>
<organism evidence="8 9">
    <name type="scientific">Symbiodinium necroappetens</name>
    <dbReference type="NCBI Taxonomy" id="1628268"/>
    <lineage>
        <taxon>Eukaryota</taxon>
        <taxon>Sar</taxon>
        <taxon>Alveolata</taxon>
        <taxon>Dinophyceae</taxon>
        <taxon>Suessiales</taxon>
        <taxon>Symbiodiniaceae</taxon>
        <taxon>Symbiodinium</taxon>
    </lineage>
</organism>